<dbReference type="AlphaFoldDB" id="H6L194"/>
<dbReference type="CDD" id="cd07043">
    <property type="entry name" value="STAS_anti-anti-sigma_factors"/>
    <property type="match status" value="1"/>
</dbReference>
<dbReference type="KEGG" id="sgn:SGRA_0696"/>
<evidence type="ECO:0000256" key="1">
    <source>
        <dbReference type="ARBA" id="ARBA00009013"/>
    </source>
</evidence>
<dbReference type="HOGENOM" id="CLU_115403_6_4_10"/>
<organism evidence="4 5">
    <name type="scientific">Saprospira grandis (strain Lewin)</name>
    <dbReference type="NCBI Taxonomy" id="984262"/>
    <lineage>
        <taxon>Bacteria</taxon>
        <taxon>Pseudomonadati</taxon>
        <taxon>Bacteroidota</taxon>
        <taxon>Saprospiria</taxon>
        <taxon>Saprospirales</taxon>
        <taxon>Saprospiraceae</taxon>
        <taxon>Saprospira</taxon>
    </lineage>
</organism>
<keyword evidence="5" id="KW-1185">Reference proteome</keyword>
<feature type="domain" description="STAS" evidence="3">
    <location>
        <begin position="1"/>
        <end position="110"/>
    </location>
</feature>
<dbReference type="InterPro" id="IPR003658">
    <property type="entry name" value="Anti-sigma_ant"/>
</dbReference>
<evidence type="ECO:0000313" key="5">
    <source>
        <dbReference type="Proteomes" id="UP000007519"/>
    </source>
</evidence>
<dbReference type="Pfam" id="PF01740">
    <property type="entry name" value="STAS"/>
    <property type="match status" value="1"/>
</dbReference>
<dbReference type="Proteomes" id="UP000007519">
    <property type="component" value="Chromosome"/>
</dbReference>
<evidence type="ECO:0000313" key="4">
    <source>
        <dbReference type="EMBL" id="AFC23435.1"/>
    </source>
</evidence>
<comment type="similarity">
    <text evidence="1 2">Belongs to the anti-sigma-factor antagonist family.</text>
</comment>
<dbReference type="SUPFAM" id="SSF52091">
    <property type="entry name" value="SpoIIaa-like"/>
    <property type="match status" value="1"/>
</dbReference>
<evidence type="ECO:0000256" key="2">
    <source>
        <dbReference type="RuleBase" id="RU003749"/>
    </source>
</evidence>
<evidence type="ECO:0000259" key="3">
    <source>
        <dbReference type="PROSITE" id="PS50801"/>
    </source>
</evidence>
<gene>
    <name evidence="4" type="ordered locus">SGRA_0696</name>
</gene>
<dbReference type="STRING" id="984262.SGRA_0696"/>
<dbReference type="eggNOG" id="COG1366">
    <property type="taxonomic scope" value="Bacteria"/>
</dbReference>
<reference evidence="4 5" key="1">
    <citation type="journal article" date="2012" name="Stand. Genomic Sci.">
        <title>Complete genome sequencing and analysis of Saprospira grandis str. Lewin, a predatory marine bacterium.</title>
        <authorList>
            <person name="Saw J.H."/>
            <person name="Yuryev A."/>
            <person name="Kanbe M."/>
            <person name="Hou S."/>
            <person name="Young A.G."/>
            <person name="Aizawa S."/>
            <person name="Alam M."/>
        </authorList>
    </citation>
    <scope>NUCLEOTIDE SEQUENCE [LARGE SCALE GENOMIC DNA]</scope>
    <source>
        <strain evidence="4 5">Lewin</strain>
    </source>
</reference>
<dbReference type="Gene3D" id="3.30.750.24">
    <property type="entry name" value="STAS domain"/>
    <property type="match status" value="1"/>
</dbReference>
<dbReference type="GO" id="GO:0043856">
    <property type="term" value="F:anti-sigma factor antagonist activity"/>
    <property type="evidence" value="ECO:0007669"/>
    <property type="project" value="InterPro"/>
</dbReference>
<dbReference type="PROSITE" id="PS50801">
    <property type="entry name" value="STAS"/>
    <property type="match status" value="1"/>
</dbReference>
<dbReference type="NCBIfam" id="TIGR00377">
    <property type="entry name" value="ant_ant_sig"/>
    <property type="match status" value="1"/>
</dbReference>
<dbReference type="PANTHER" id="PTHR33495">
    <property type="entry name" value="ANTI-SIGMA FACTOR ANTAGONIST TM_1081-RELATED-RELATED"/>
    <property type="match status" value="1"/>
</dbReference>
<dbReference type="RefSeq" id="WP_014373678.1">
    <property type="nucleotide sequence ID" value="NC_016940.1"/>
</dbReference>
<dbReference type="EMBL" id="CP002831">
    <property type="protein sequence ID" value="AFC23435.1"/>
    <property type="molecule type" value="Genomic_DNA"/>
</dbReference>
<dbReference type="InterPro" id="IPR036513">
    <property type="entry name" value="STAS_dom_sf"/>
</dbReference>
<dbReference type="InterPro" id="IPR002645">
    <property type="entry name" value="STAS_dom"/>
</dbReference>
<proteinExistence type="inferred from homology"/>
<protein>
    <recommendedName>
        <fullName evidence="2">Anti-sigma factor antagonist</fullName>
    </recommendedName>
</protein>
<name>H6L194_SAPGL</name>
<dbReference type="OrthoDB" id="962463at2"/>
<accession>H6L194</accession>
<sequence length="116" mass="13238">MTFQLEQQDEICILELDDLWNPEENQSIIQEVERLIAQGQRLFLIDLGQMQFMNSSGLAFLISILTRARSAGGELALCRISPKIEQLLLMTRLRSTFEVADSREEALNILQALTKN</sequence>